<keyword evidence="7" id="KW-1185">Reference proteome</keyword>
<reference evidence="6" key="1">
    <citation type="submission" date="2023-03" db="EMBL/GenBank/DDBJ databases">
        <title>Actinoallomurus iriomotensis NBRC 103684.</title>
        <authorList>
            <person name="Ichikawa N."/>
            <person name="Sato H."/>
            <person name="Tonouchi N."/>
        </authorList>
    </citation>
    <scope>NUCLEOTIDE SEQUENCE</scope>
    <source>
        <strain evidence="6">NBRC 103684</strain>
    </source>
</reference>
<dbReference type="PANTHER" id="PTHR30055:SF146">
    <property type="entry name" value="HTH-TYPE TRANSCRIPTIONAL DUAL REGULATOR CECR"/>
    <property type="match status" value="1"/>
</dbReference>
<dbReference type="SUPFAM" id="SSF46689">
    <property type="entry name" value="Homeodomain-like"/>
    <property type="match status" value="1"/>
</dbReference>
<dbReference type="PROSITE" id="PS01081">
    <property type="entry name" value="HTH_TETR_1"/>
    <property type="match status" value="1"/>
</dbReference>
<dbReference type="RefSeq" id="WP_285579129.1">
    <property type="nucleotide sequence ID" value="NZ_BSTK01000012.1"/>
</dbReference>
<dbReference type="InterPro" id="IPR023772">
    <property type="entry name" value="DNA-bd_HTH_TetR-type_CS"/>
</dbReference>
<dbReference type="GO" id="GO:0000976">
    <property type="term" value="F:transcription cis-regulatory region binding"/>
    <property type="evidence" value="ECO:0007669"/>
    <property type="project" value="TreeGrafter"/>
</dbReference>
<dbReference type="Gene3D" id="1.10.357.10">
    <property type="entry name" value="Tetracycline Repressor, domain 2"/>
    <property type="match status" value="1"/>
</dbReference>
<dbReference type="PROSITE" id="PS50977">
    <property type="entry name" value="HTH_TETR_2"/>
    <property type="match status" value="1"/>
</dbReference>
<sequence length="214" mass="23342">MSGTDTAPGRSRRSPDKRRAILDGARVTFAREGYTRASIDTIAAAADVSTRTLYNHFGDKARLFEEVIQSSATEVAESQIALIEAHLGEVTDVESAIIGFACAWARPTPEFADHFALVQQIRAEVGHLPPAVLNAWQEAGPRRVRRELARRLEELADRGLLRVADPERAAFHLATLAAAEVESRNYRGVFPISDADVADLATAGARVFLHGYAH</sequence>
<dbReference type="GO" id="GO:0045892">
    <property type="term" value="P:negative regulation of DNA-templated transcription"/>
    <property type="evidence" value="ECO:0007669"/>
    <property type="project" value="UniProtKB-ARBA"/>
</dbReference>
<feature type="domain" description="HTH tetR-type" evidence="5">
    <location>
        <begin position="15"/>
        <end position="75"/>
    </location>
</feature>
<dbReference type="GO" id="GO:0003700">
    <property type="term" value="F:DNA-binding transcription factor activity"/>
    <property type="evidence" value="ECO:0007669"/>
    <property type="project" value="TreeGrafter"/>
</dbReference>
<accession>A0A9W6S8M5</accession>
<dbReference type="Proteomes" id="UP001165074">
    <property type="component" value="Unassembled WGS sequence"/>
</dbReference>
<comment type="caution">
    <text evidence="6">The sequence shown here is derived from an EMBL/GenBank/DDBJ whole genome shotgun (WGS) entry which is preliminary data.</text>
</comment>
<proteinExistence type="predicted"/>
<evidence type="ECO:0000313" key="7">
    <source>
        <dbReference type="Proteomes" id="UP001165074"/>
    </source>
</evidence>
<organism evidence="6 7">
    <name type="scientific">Actinoallomurus iriomotensis</name>
    <dbReference type="NCBI Taxonomy" id="478107"/>
    <lineage>
        <taxon>Bacteria</taxon>
        <taxon>Bacillati</taxon>
        <taxon>Actinomycetota</taxon>
        <taxon>Actinomycetes</taxon>
        <taxon>Streptosporangiales</taxon>
        <taxon>Thermomonosporaceae</taxon>
        <taxon>Actinoallomurus</taxon>
    </lineage>
</organism>
<dbReference type="AlphaFoldDB" id="A0A9W6S8M5"/>
<evidence type="ECO:0000256" key="3">
    <source>
        <dbReference type="ARBA" id="ARBA00023163"/>
    </source>
</evidence>
<evidence type="ECO:0000256" key="1">
    <source>
        <dbReference type="ARBA" id="ARBA00023015"/>
    </source>
</evidence>
<name>A0A9W6S8M5_9ACTN</name>
<dbReference type="InterPro" id="IPR009057">
    <property type="entry name" value="Homeodomain-like_sf"/>
</dbReference>
<evidence type="ECO:0000313" key="6">
    <source>
        <dbReference type="EMBL" id="GLY89098.1"/>
    </source>
</evidence>
<keyword evidence="3" id="KW-0804">Transcription</keyword>
<feature type="DNA-binding region" description="H-T-H motif" evidence="4">
    <location>
        <begin position="38"/>
        <end position="57"/>
    </location>
</feature>
<evidence type="ECO:0000256" key="4">
    <source>
        <dbReference type="PROSITE-ProRule" id="PRU00335"/>
    </source>
</evidence>
<keyword evidence="1" id="KW-0805">Transcription regulation</keyword>
<dbReference type="FunFam" id="1.10.10.60:FF:000141">
    <property type="entry name" value="TetR family transcriptional regulator"/>
    <property type="match status" value="1"/>
</dbReference>
<protein>
    <submittedName>
        <fullName evidence="6">Transcriptional regulator</fullName>
    </submittedName>
</protein>
<evidence type="ECO:0000259" key="5">
    <source>
        <dbReference type="PROSITE" id="PS50977"/>
    </source>
</evidence>
<dbReference type="InterPro" id="IPR001647">
    <property type="entry name" value="HTH_TetR"/>
</dbReference>
<dbReference type="InterPro" id="IPR039536">
    <property type="entry name" value="TetR_C_Proteobacteria"/>
</dbReference>
<dbReference type="Pfam" id="PF14246">
    <property type="entry name" value="TetR_C_7"/>
    <property type="match status" value="1"/>
</dbReference>
<dbReference type="PANTHER" id="PTHR30055">
    <property type="entry name" value="HTH-TYPE TRANSCRIPTIONAL REGULATOR RUTR"/>
    <property type="match status" value="1"/>
</dbReference>
<evidence type="ECO:0000256" key="2">
    <source>
        <dbReference type="ARBA" id="ARBA00023125"/>
    </source>
</evidence>
<dbReference type="Pfam" id="PF00440">
    <property type="entry name" value="TetR_N"/>
    <property type="match status" value="1"/>
</dbReference>
<dbReference type="EMBL" id="BSTK01000012">
    <property type="protein sequence ID" value="GLY89098.1"/>
    <property type="molecule type" value="Genomic_DNA"/>
</dbReference>
<keyword evidence="2 4" id="KW-0238">DNA-binding</keyword>
<gene>
    <name evidence="6" type="ORF">Airi02_070270</name>
</gene>
<dbReference type="PRINTS" id="PR00455">
    <property type="entry name" value="HTHTETR"/>
</dbReference>
<dbReference type="InterPro" id="IPR050109">
    <property type="entry name" value="HTH-type_TetR-like_transc_reg"/>
</dbReference>